<dbReference type="InterPro" id="IPR020568">
    <property type="entry name" value="Ribosomal_Su5_D2-typ_SF"/>
</dbReference>
<evidence type="ECO:0000313" key="5">
    <source>
        <dbReference type="Proteomes" id="UP000051612"/>
    </source>
</evidence>
<dbReference type="Gene3D" id="3.30.70.240">
    <property type="match status" value="1"/>
</dbReference>
<dbReference type="NCBIfam" id="TIGR00257">
    <property type="entry name" value="IMPACT_YIGZ"/>
    <property type="match status" value="1"/>
</dbReference>
<dbReference type="SUPFAM" id="SSF54211">
    <property type="entry name" value="Ribosomal protein S5 domain 2-like"/>
    <property type="match status" value="1"/>
</dbReference>
<feature type="domain" description="Impact N-terminal" evidence="2">
    <location>
        <begin position="19"/>
        <end position="124"/>
    </location>
</feature>
<dbReference type="InterPro" id="IPR001498">
    <property type="entry name" value="Impact_N"/>
</dbReference>
<dbReference type="SUPFAM" id="SSF54980">
    <property type="entry name" value="EF-G C-terminal domain-like"/>
    <property type="match status" value="1"/>
</dbReference>
<dbReference type="EMBL" id="AYYN01000152">
    <property type="protein sequence ID" value="KRM73141.1"/>
    <property type="molecule type" value="Genomic_DNA"/>
</dbReference>
<dbReference type="AlphaFoldDB" id="A0A0R2B287"/>
<dbReference type="Gene3D" id="3.30.230.30">
    <property type="entry name" value="Impact, N-terminal domain"/>
    <property type="match status" value="1"/>
</dbReference>
<dbReference type="PANTHER" id="PTHR16301">
    <property type="entry name" value="IMPACT-RELATED"/>
    <property type="match status" value="1"/>
</dbReference>
<accession>A0A0R2B287</accession>
<dbReference type="InterPro" id="IPR035647">
    <property type="entry name" value="EFG_III/V"/>
</dbReference>
<evidence type="ECO:0000256" key="1">
    <source>
        <dbReference type="ARBA" id="ARBA00007665"/>
    </source>
</evidence>
<organism evidence="4 5">
    <name type="scientific">Ligilactobacillus murinus DSM 20452 = NBRC 14221</name>
    <dbReference type="NCBI Taxonomy" id="1423772"/>
    <lineage>
        <taxon>Bacteria</taxon>
        <taxon>Bacillati</taxon>
        <taxon>Bacillota</taxon>
        <taxon>Bacilli</taxon>
        <taxon>Lactobacillales</taxon>
        <taxon>Lactobacillaceae</taxon>
        <taxon>Ligilactobacillus</taxon>
    </lineage>
</organism>
<evidence type="ECO:0000313" key="4">
    <source>
        <dbReference type="EMBL" id="KRM73141.1"/>
    </source>
</evidence>
<gene>
    <name evidence="4" type="ORF">FC48_GL001166</name>
</gene>
<sequence length="215" mass="24015">MDKPYLTLKQDGVIEIVIKKSQFICTIKRTETEEEARDFIDEIKTKHRKATHNCFAYTLGLNDEIQRESDNGEPSGTAGVPMLDVLKKNQVHNVCAVVTRYFGGIKLGTGGLIRAYGGAVAQALKELGIVKRVVQTELSLKVSYPLLGKLQNYLESQPVFTLATNYTEEVEVLIAVDMDLANELMTKITDLLNGRVTITVGENRYHEIDFDPHQA</sequence>
<name>A0A0R2B287_9LACO</name>
<feature type="domain" description="UPF0029" evidence="3">
    <location>
        <begin position="140"/>
        <end position="195"/>
    </location>
</feature>
<dbReference type="GO" id="GO:0006446">
    <property type="term" value="P:regulation of translational initiation"/>
    <property type="evidence" value="ECO:0007669"/>
    <property type="project" value="TreeGrafter"/>
</dbReference>
<dbReference type="InterPro" id="IPR015796">
    <property type="entry name" value="Impact_YigZ-like"/>
</dbReference>
<dbReference type="PANTHER" id="PTHR16301:SF20">
    <property type="entry name" value="IMPACT FAMILY MEMBER YIGZ"/>
    <property type="match status" value="1"/>
</dbReference>
<dbReference type="Pfam" id="PF01205">
    <property type="entry name" value="Impact_N"/>
    <property type="match status" value="1"/>
</dbReference>
<dbReference type="RefSeq" id="WP_056959868.1">
    <property type="nucleotide sequence ID" value="NZ_AYYN01000152.1"/>
</dbReference>
<proteinExistence type="inferred from homology"/>
<evidence type="ECO:0000259" key="2">
    <source>
        <dbReference type="Pfam" id="PF01205"/>
    </source>
</evidence>
<dbReference type="InterPro" id="IPR036956">
    <property type="entry name" value="Impact_N_sf"/>
</dbReference>
<protein>
    <recommendedName>
        <fullName evidence="6">YigZ family protein</fullName>
    </recommendedName>
</protein>
<dbReference type="Pfam" id="PF09186">
    <property type="entry name" value="DUF1949"/>
    <property type="match status" value="1"/>
</dbReference>
<evidence type="ECO:0000259" key="3">
    <source>
        <dbReference type="Pfam" id="PF09186"/>
    </source>
</evidence>
<dbReference type="InterPro" id="IPR015269">
    <property type="entry name" value="UPF0029_Impact_C"/>
</dbReference>
<dbReference type="InterPro" id="IPR020569">
    <property type="entry name" value="UPF0029_Impact_CS"/>
</dbReference>
<reference evidence="4 5" key="1">
    <citation type="journal article" date="2015" name="Genome Announc.">
        <title>Expanding the biotechnology potential of lactobacilli through comparative genomics of 213 strains and associated genera.</title>
        <authorList>
            <person name="Sun Z."/>
            <person name="Harris H.M."/>
            <person name="McCann A."/>
            <person name="Guo C."/>
            <person name="Argimon S."/>
            <person name="Zhang W."/>
            <person name="Yang X."/>
            <person name="Jeffery I.B."/>
            <person name="Cooney J.C."/>
            <person name="Kagawa T.F."/>
            <person name="Liu W."/>
            <person name="Song Y."/>
            <person name="Salvetti E."/>
            <person name="Wrobel A."/>
            <person name="Rasinkangas P."/>
            <person name="Parkhill J."/>
            <person name="Rea M.C."/>
            <person name="O'Sullivan O."/>
            <person name="Ritari J."/>
            <person name="Douillard F.P."/>
            <person name="Paul Ross R."/>
            <person name="Yang R."/>
            <person name="Briner A.E."/>
            <person name="Felis G.E."/>
            <person name="de Vos W.M."/>
            <person name="Barrangou R."/>
            <person name="Klaenhammer T.R."/>
            <person name="Caufield P.W."/>
            <person name="Cui Y."/>
            <person name="Zhang H."/>
            <person name="O'Toole P.W."/>
        </authorList>
    </citation>
    <scope>NUCLEOTIDE SEQUENCE [LARGE SCALE GENOMIC DNA]</scope>
    <source>
        <strain evidence="4 5">DSM 20452</strain>
    </source>
</reference>
<dbReference type="Proteomes" id="UP000051612">
    <property type="component" value="Unassembled WGS sequence"/>
</dbReference>
<dbReference type="GO" id="GO:0005737">
    <property type="term" value="C:cytoplasm"/>
    <property type="evidence" value="ECO:0007669"/>
    <property type="project" value="TreeGrafter"/>
</dbReference>
<comment type="similarity">
    <text evidence="1">Belongs to the IMPACT family.</text>
</comment>
<dbReference type="InterPro" id="IPR023582">
    <property type="entry name" value="Impact"/>
</dbReference>
<dbReference type="PROSITE" id="PS00910">
    <property type="entry name" value="UPF0029"/>
    <property type="match status" value="1"/>
</dbReference>
<evidence type="ECO:0008006" key="6">
    <source>
        <dbReference type="Google" id="ProtNLM"/>
    </source>
</evidence>
<comment type="caution">
    <text evidence="4">The sequence shown here is derived from an EMBL/GenBank/DDBJ whole genome shotgun (WGS) entry which is preliminary data.</text>
</comment>
<dbReference type="PATRIC" id="fig|1423772.3.peg.1253"/>